<protein>
    <submittedName>
        <fullName evidence="2">Uncharacterized protein</fullName>
    </submittedName>
</protein>
<gene>
    <name evidence="2" type="ORF">DFR69_106300</name>
</gene>
<dbReference type="AlphaFoldDB" id="A0A317NH22"/>
<reference evidence="2 3" key="1">
    <citation type="submission" date="2018-05" db="EMBL/GenBank/DDBJ databases">
        <title>Genomic Encyclopedia of Type Strains, Phase IV (KMG-IV): sequencing the most valuable type-strain genomes for metagenomic binning, comparative biology and taxonomic classification.</title>
        <authorList>
            <person name="Goeker M."/>
        </authorList>
    </citation>
    <scope>NUCLEOTIDE SEQUENCE [LARGE SCALE GENOMIC DNA]</scope>
    <source>
        <strain evidence="2 3">DSM 44717</strain>
    </source>
</reference>
<dbReference type="EMBL" id="QGTL01000006">
    <property type="protein sequence ID" value="PWV74489.1"/>
    <property type="molecule type" value="Genomic_DNA"/>
</dbReference>
<evidence type="ECO:0000256" key="1">
    <source>
        <dbReference type="SAM" id="MobiDB-lite"/>
    </source>
</evidence>
<evidence type="ECO:0000313" key="2">
    <source>
        <dbReference type="EMBL" id="PWV74489.1"/>
    </source>
</evidence>
<organism evidence="2 3">
    <name type="scientific">Nocardia neocaledoniensis</name>
    <dbReference type="NCBI Taxonomy" id="236511"/>
    <lineage>
        <taxon>Bacteria</taxon>
        <taxon>Bacillati</taxon>
        <taxon>Actinomycetota</taxon>
        <taxon>Actinomycetes</taxon>
        <taxon>Mycobacteriales</taxon>
        <taxon>Nocardiaceae</taxon>
        <taxon>Nocardia</taxon>
    </lineage>
</organism>
<dbReference type="Proteomes" id="UP000246410">
    <property type="component" value="Unassembled WGS sequence"/>
</dbReference>
<evidence type="ECO:0000313" key="3">
    <source>
        <dbReference type="Proteomes" id="UP000246410"/>
    </source>
</evidence>
<name>A0A317NH22_9NOCA</name>
<keyword evidence="3" id="KW-1185">Reference proteome</keyword>
<sequence>MNQSSAPSQFSQGDVAQDGDSYTQMPDDWVVGTLLRPGSNRHCEIGPAAFQKRKPFASDTTR</sequence>
<comment type="caution">
    <text evidence="2">The sequence shown here is derived from an EMBL/GenBank/DDBJ whole genome shotgun (WGS) entry which is preliminary data.</text>
</comment>
<feature type="region of interest" description="Disordered" evidence="1">
    <location>
        <begin position="1"/>
        <end position="26"/>
    </location>
</feature>
<proteinExistence type="predicted"/>
<accession>A0A317NH22</accession>
<feature type="compositionally biased region" description="Polar residues" evidence="1">
    <location>
        <begin position="1"/>
        <end position="24"/>
    </location>
</feature>